<dbReference type="OrthoDB" id="9803580at2"/>
<dbReference type="PRINTS" id="PR00085">
    <property type="entry name" value="THFDHDRGNASE"/>
</dbReference>
<organism evidence="14 15">
    <name type="scientific">Candidatus Bipolaricaulis anaerobius</name>
    <dbReference type="NCBI Taxonomy" id="2026885"/>
    <lineage>
        <taxon>Bacteria</taxon>
        <taxon>Candidatus Bipolaricaulota</taxon>
        <taxon>Candidatus Bipolaricaulia</taxon>
        <taxon>Candidatus Bipolaricaulales</taxon>
        <taxon>Candidatus Bipolaricaulaceae</taxon>
        <taxon>Candidatus Bipolaricaulis</taxon>
    </lineage>
</organism>
<dbReference type="InterPro" id="IPR020631">
    <property type="entry name" value="THF_DH/CycHdrlase_NAD-bd_dom"/>
</dbReference>
<dbReference type="CDD" id="cd01080">
    <property type="entry name" value="NAD_bind_m-THF_DH_Cyclohyd"/>
    <property type="match status" value="1"/>
</dbReference>
<sequence>MGRILSGEEIAAQIKAELRTRVADLARKGIVPGLAIVRVGEDPSSASYVRQKERAAQGLGLLSTTTVLPTRTSEDELLAVVSSLNEDPRFHGVLVQLPLPPDLSPERVCGTVAPAKDVDCLHPENIGRLVRGDPYLLPCTPHAVQQILHRSGYPPAGKHVVIVGRSALVGRPLSILLSQKGPAGDATVTLCHSATPDLGAFTHQADILVVAVGRPRLVTADMVRAGAVVIDVGVNRVDDPTAPKGYRLVGDTEYEAVGKVAAAITPVPGGVGPVTVAMLLGNTVAACEAQAQPAR</sequence>
<feature type="domain" description="Tetrahydrofolate dehydrogenase/cyclohydrolase catalytic" evidence="12">
    <location>
        <begin position="5"/>
        <end position="119"/>
    </location>
</feature>
<comment type="subunit">
    <text evidence="2 11">Homodimer.</text>
</comment>
<dbReference type="InterPro" id="IPR046346">
    <property type="entry name" value="Aminoacid_DH-like_N_sf"/>
</dbReference>
<dbReference type="PANTHER" id="PTHR48099">
    <property type="entry name" value="C-1-TETRAHYDROFOLATE SYNTHASE, CYTOPLASMIC-RELATED"/>
    <property type="match status" value="1"/>
</dbReference>
<dbReference type="HAMAP" id="MF_01576">
    <property type="entry name" value="THF_DHG_CYH"/>
    <property type="match status" value="1"/>
</dbReference>
<dbReference type="Gene3D" id="3.40.50.720">
    <property type="entry name" value="NAD(P)-binding Rossmann-like Domain"/>
    <property type="match status" value="1"/>
</dbReference>
<dbReference type="SUPFAM" id="SSF51735">
    <property type="entry name" value="NAD(P)-binding Rossmann-fold domains"/>
    <property type="match status" value="1"/>
</dbReference>
<keyword evidence="7 11" id="KW-0560">Oxidoreductase</keyword>
<evidence type="ECO:0000313" key="14">
    <source>
        <dbReference type="EMBL" id="SQD92819.1"/>
    </source>
</evidence>
<protein>
    <recommendedName>
        <fullName evidence="11">Bifunctional protein FolD</fullName>
    </recommendedName>
    <domain>
        <recommendedName>
            <fullName evidence="11">Methylenetetrahydrofolate dehydrogenase</fullName>
            <ecNumber evidence="11">1.5.1.5</ecNumber>
        </recommendedName>
    </domain>
    <domain>
        <recommendedName>
            <fullName evidence="11">Methenyltetrahydrofolate cyclohydrolase</fullName>
            <ecNumber evidence="11">3.5.4.9</ecNumber>
        </recommendedName>
    </domain>
</protein>
<keyword evidence="4 11" id="KW-0658">Purine biosynthesis</keyword>
<keyword evidence="9 11" id="KW-0486">Methionine biosynthesis</keyword>
<dbReference type="GO" id="GO:0004488">
    <property type="term" value="F:methylenetetrahydrofolate dehydrogenase (NADP+) activity"/>
    <property type="evidence" value="ECO:0007669"/>
    <property type="project" value="UniProtKB-UniRule"/>
</dbReference>
<dbReference type="PANTHER" id="PTHR48099:SF5">
    <property type="entry name" value="C-1-TETRAHYDROFOLATE SYNTHASE, CYTOPLASMIC"/>
    <property type="match status" value="1"/>
</dbReference>
<evidence type="ECO:0000256" key="1">
    <source>
        <dbReference type="ARBA" id="ARBA00004777"/>
    </source>
</evidence>
<comment type="function">
    <text evidence="11">Catalyzes the oxidation of 5,10-methylenetetrahydrofolate to 5,10-methenyltetrahydrofolate and then the hydrolysis of 5,10-methenyltetrahydrofolate to 10-formyltetrahydrofolate.</text>
</comment>
<dbReference type="InterPro" id="IPR020867">
    <property type="entry name" value="THF_DH/CycHdrlase_CS"/>
</dbReference>
<evidence type="ECO:0000256" key="6">
    <source>
        <dbReference type="ARBA" id="ARBA00022857"/>
    </source>
</evidence>
<keyword evidence="11" id="KW-0028">Amino-acid biosynthesis</keyword>
<dbReference type="EC" id="1.5.1.5" evidence="11"/>
<accession>A0A2X3L0V2</accession>
<evidence type="ECO:0000256" key="7">
    <source>
        <dbReference type="ARBA" id="ARBA00023002"/>
    </source>
</evidence>
<evidence type="ECO:0000256" key="10">
    <source>
        <dbReference type="ARBA" id="ARBA00023268"/>
    </source>
</evidence>
<comment type="similarity">
    <text evidence="11">Belongs to the tetrahydrofolate dehydrogenase/cyclohydrolase family.</text>
</comment>
<dbReference type="InterPro" id="IPR036291">
    <property type="entry name" value="NAD(P)-bd_dom_sf"/>
</dbReference>
<evidence type="ECO:0000256" key="9">
    <source>
        <dbReference type="ARBA" id="ARBA00023167"/>
    </source>
</evidence>
<dbReference type="GO" id="GO:0009086">
    <property type="term" value="P:methionine biosynthetic process"/>
    <property type="evidence" value="ECO:0007669"/>
    <property type="project" value="UniProtKB-KW"/>
</dbReference>
<keyword evidence="3 11" id="KW-0554">One-carbon metabolism</keyword>
<gene>
    <name evidence="11 14" type="primary">folD</name>
    <name evidence="14" type="ORF">BARAN1_0795</name>
</gene>
<dbReference type="GO" id="GO:0000105">
    <property type="term" value="P:L-histidine biosynthetic process"/>
    <property type="evidence" value="ECO:0007669"/>
    <property type="project" value="UniProtKB-KW"/>
</dbReference>
<proteinExistence type="inferred from homology"/>
<dbReference type="AlphaFoldDB" id="A0A2X3L0V2"/>
<dbReference type="Pfam" id="PF02882">
    <property type="entry name" value="THF_DHG_CYH_C"/>
    <property type="match status" value="1"/>
</dbReference>
<feature type="domain" description="Tetrahydrofolate dehydrogenase/cyclohydrolase NAD(P)-binding" evidence="13">
    <location>
        <begin position="138"/>
        <end position="290"/>
    </location>
</feature>
<evidence type="ECO:0000256" key="8">
    <source>
        <dbReference type="ARBA" id="ARBA00023102"/>
    </source>
</evidence>
<evidence type="ECO:0000259" key="12">
    <source>
        <dbReference type="Pfam" id="PF00763"/>
    </source>
</evidence>
<dbReference type="GO" id="GO:0005829">
    <property type="term" value="C:cytosol"/>
    <property type="evidence" value="ECO:0007669"/>
    <property type="project" value="TreeGrafter"/>
</dbReference>
<comment type="pathway">
    <text evidence="1 11">One-carbon metabolism; tetrahydrofolate interconversion.</text>
</comment>
<dbReference type="EC" id="3.5.4.9" evidence="11"/>
<dbReference type="GO" id="GO:0006164">
    <property type="term" value="P:purine nucleotide biosynthetic process"/>
    <property type="evidence" value="ECO:0007669"/>
    <property type="project" value="UniProtKB-KW"/>
</dbReference>
<dbReference type="GO" id="GO:0004477">
    <property type="term" value="F:methenyltetrahydrofolate cyclohydrolase activity"/>
    <property type="evidence" value="ECO:0007669"/>
    <property type="project" value="UniProtKB-UniRule"/>
</dbReference>
<evidence type="ECO:0000313" key="15">
    <source>
        <dbReference type="Proteomes" id="UP000249818"/>
    </source>
</evidence>
<feature type="binding site" evidence="11">
    <location>
        <begin position="164"/>
        <end position="166"/>
    </location>
    <ligand>
        <name>NADP(+)</name>
        <dbReference type="ChEBI" id="CHEBI:58349"/>
    </ligand>
</feature>
<keyword evidence="8 11" id="KW-0368">Histidine biosynthesis</keyword>
<dbReference type="Gene3D" id="3.40.50.10860">
    <property type="entry name" value="Leucine Dehydrogenase, chain A, domain 1"/>
    <property type="match status" value="1"/>
</dbReference>
<evidence type="ECO:0000256" key="5">
    <source>
        <dbReference type="ARBA" id="ARBA00022801"/>
    </source>
</evidence>
<evidence type="ECO:0000256" key="2">
    <source>
        <dbReference type="ARBA" id="ARBA00011738"/>
    </source>
</evidence>
<comment type="catalytic activity">
    <reaction evidence="11">
        <text>(6R)-5,10-methenyltetrahydrofolate + H2O = (6R)-10-formyltetrahydrofolate + H(+)</text>
        <dbReference type="Rhea" id="RHEA:23700"/>
        <dbReference type="ChEBI" id="CHEBI:15377"/>
        <dbReference type="ChEBI" id="CHEBI:15378"/>
        <dbReference type="ChEBI" id="CHEBI:57455"/>
        <dbReference type="ChEBI" id="CHEBI:195366"/>
        <dbReference type="EC" id="3.5.4.9"/>
    </reaction>
</comment>
<name>A0A2X3L0V2_9BACT</name>
<dbReference type="KEGG" id="bana:BARAN1_0795"/>
<dbReference type="PROSITE" id="PS00766">
    <property type="entry name" value="THF_DHG_CYH_1"/>
    <property type="match status" value="1"/>
</dbReference>
<reference evidence="15" key="1">
    <citation type="submission" date="2018-05" db="EMBL/GenBank/DDBJ databases">
        <authorList>
            <person name="Hao L."/>
        </authorList>
    </citation>
    <scope>NUCLEOTIDE SEQUENCE [LARGE SCALE GENOMIC DNA]</scope>
</reference>
<evidence type="ECO:0000256" key="4">
    <source>
        <dbReference type="ARBA" id="ARBA00022755"/>
    </source>
</evidence>
<dbReference type="InterPro" id="IPR000672">
    <property type="entry name" value="THF_DH/CycHdrlase"/>
</dbReference>
<comment type="caution">
    <text evidence="11">Lacks conserved residue(s) required for the propagation of feature annotation.</text>
</comment>
<evidence type="ECO:0000256" key="3">
    <source>
        <dbReference type="ARBA" id="ARBA00022563"/>
    </source>
</evidence>
<evidence type="ECO:0000256" key="11">
    <source>
        <dbReference type="HAMAP-Rule" id="MF_01576"/>
    </source>
</evidence>
<feature type="binding site" evidence="11">
    <location>
        <position position="234"/>
    </location>
    <ligand>
        <name>NADP(+)</name>
        <dbReference type="ChEBI" id="CHEBI:58349"/>
    </ligand>
</feature>
<dbReference type="InterPro" id="IPR020630">
    <property type="entry name" value="THF_DH/CycHdrlase_cat_dom"/>
</dbReference>
<dbReference type="Proteomes" id="UP000249818">
    <property type="component" value="Chromosome BARAN1"/>
</dbReference>
<dbReference type="EMBL" id="LS483254">
    <property type="protein sequence ID" value="SQD92819.1"/>
    <property type="molecule type" value="Genomic_DNA"/>
</dbReference>
<dbReference type="RefSeq" id="WP_122031058.1">
    <property type="nucleotide sequence ID" value="NZ_LS483254.1"/>
</dbReference>
<comment type="catalytic activity">
    <reaction evidence="11">
        <text>(6R)-5,10-methylene-5,6,7,8-tetrahydrofolate + NADP(+) = (6R)-5,10-methenyltetrahydrofolate + NADPH</text>
        <dbReference type="Rhea" id="RHEA:22812"/>
        <dbReference type="ChEBI" id="CHEBI:15636"/>
        <dbReference type="ChEBI" id="CHEBI:57455"/>
        <dbReference type="ChEBI" id="CHEBI:57783"/>
        <dbReference type="ChEBI" id="CHEBI:58349"/>
        <dbReference type="EC" id="1.5.1.5"/>
    </reaction>
</comment>
<keyword evidence="10 11" id="KW-0511">Multifunctional enzyme</keyword>
<keyword evidence="5 11" id="KW-0378">Hydrolase</keyword>
<dbReference type="FunFam" id="3.40.50.720:FF:000006">
    <property type="entry name" value="Bifunctional protein FolD"/>
    <property type="match status" value="1"/>
</dbReference>
<dbReference type="FunFam" id="3.40.50.10860:FF:000005">
    <property type="entry name" value="C-1-tetrahydrofolate synthase, cytoplasmic, putative"/>
    <property type="match status" value="1"/>
</dbReference>
<keyword evidence="6 11" id="KW-0521">NADP</keyword>
<evidence type="ECO:0000259" key="13">
    <source>
        <dbReference type="Pfam" id="PF02882"/>
    </source>
</evidence>
<dbReference type="Pfam" id="PF00763">
    <property type="entry name" value="THF_DHG_CYH"/>
    <property type="match status" value="1"/>
</dbReference>
<keyword evidence="15" id="KW-1185">Reference proteome</keyword>
<dbReference type="GO" id="GO:0035999">
    <property type="term" value="P:tetrahydrofolate interconversion"/>
    <property type="evidence" value="ECO:0007669"/>
    <property type="project" value="UniProtKB-UniRule"/>
</dbReference>
<dbReference type="UniPathway" id="UPA00193"/>
<dbReference type="SUPFAM" id="SSF53223">
    <property type="entry name" value="Aminoacid dehydrogenase-like, N-terminal domain"/>
    <property type="match status" value="1"/>
</dbReference>